<dbReference type="Pfam" id="PF18306">
    <property type="entry name" value="LDcluster4"/>
    <property type="match status" value="1"/>
</dbReference>
<dbReference type="OrthoDB" id="9570at2157"/>
<gene>
    <name evidence="1" type="ORF">DP106_00340</name>
</gene>
<accession>A0A3A6QSA9</accession>
<comment type="caution">
    <text evidence="1">The sequence shown here is derived from an EMBL/GenBank/DDBJ whole genome shotgun (WGS) entry which is preliminary data.</text>
</comment>
<name>A0A3A6QSA9_9EURY</name>
<evidence type="ECO:0000313" key="2">
    <source>
        <dbReference type="Proteomes" id="UP000281564"/>
    </source>
</evidence>
<protein>
    <submittedName>
        <fullName evidence="1">TIGR00725 family protein</fullName>
    </submittedName>
</protein>
<dbReference type="PANTHER" id="PTHR43393:SF3">
    <property type="entry name" value="LYSINE DECARBOXYLASE-LIKE PROTEIN"/>
    <property type="match status" value="1"/>
</dbReference>
<dbReference type="RefSeq" id="WP_120082520.1">
    <property type="nucleotide sequence ID" value="NZ_QMDW01000001.1"/>
</dbReference>
<dbReference type="GO" id="GO:0005829">
    <property type="term" value="C:cytosol"/>
    <property type="evidence" value="ECO:0007669"/>
    <property type="project" value="TreeGrafter"/>
</dbReference>
<dbReference type="InterPro" id="IPR005268">
    <property type="entry name" value="CHP00725"/>
</dbReference>
<keyword evidence="2" id="KW-1185">Reference proteome</keyword>
<dbReference type="SUPFAM" id="SSF102405">
    <property type="entry name" value="MCP/YpsA-like"/>
    <property type="match status" value="1"/>
</dbReference>
<reference evidence="1 2" key="1">
    <citation type="submission" date="2018-06" db="EMBL/GenBank/DDBJ databases">
        <title>Halonotius sp. F13-13 a new haloarchaeeon isolated from a solar saltern from Isla Cristina, Huelva, Spain.</title>
        <authorList>
            <person name="Duran-Viseras A."/>
            <person name="Sanchez-Porro C."/>
            <person name="Ventosa A."/>
        </authorList>
    </citation>
    <scope>NUCLEOTIDE SEQUENCE [LARGE SCALE GENOMIC DNA]</scope>
    <source>
        <strain evidence="1 2">CECT 7525</strain>
    </source>
</reference>
<dbReference type="Gene3D" id="3.40.50.450">
    <property type="match status" value="1"/>
</dbReference>
<dbReference type="AlphaFoldDB" id="A0A3A6QSA9"/>
<organism evidence="1 2">
    <name type="scientific">Halonotius pteroides</name>
    <dbReference type="NCBI Taxonomy" id="268735"/>
    <lineage>
        <taxon>Archaea</taxon>
        <taxon>Methanobacteriati</taxon>
        <taxon>Methanobacteriota</taxon>
        <taxon>Stenosarchaea group</taxon>
        <taxon>Halobacteria</taxon>
        <taxon>Halobacteriales</taxon>
        <taxon>Haloferacaceae</taxon>
        <taxon>Halonotius</taxon>
    </lineage>
</organism>
<dbReference type="Proteomes" id="UP000281564">
    <property type="component" value="Unassembled WGS sequence"/>
</dbReference>
<dbReference type="InterPro" id="IPR052341">
    <property type="entry name" value="LOG_family_nucleotidases"/>
</dbReference>
<dbReference type="NCBIfam" id="TIGR00725">
    <property type="entry name" value="TIGR00725 family protein"/>
    <property type="match status" value="1"/>
</dbReference>
<sequence>MRISVIGGSSVTEAEYAIAEELGEQIGQRGHTVVCGGLDGVMEAVCKGAQQTGGQTIGIIPGKNPETANQYVETAIATGINDARNPVIVMNGDGVVAVDGGPGTLSEMGHALTFGKPVAGIETHQIDGIYGIEHVEHPADAVDHLENAVEQ</sequence>
<dbReference type="InterPro" id="IPR041164">
    <property type="entry name" value="LDcluster4"/>
</dbReference>
<evidence type="ECO:0000313" key="1">
    <source>
        <dbReference type="EMBL" id="RJX51800.1"/>
    </source>
</evidence>
<proteinExistence type="predicted"/>
<dbReference type="PANTHER" id="PTHR43393">
    <property type="entry name" value="CYTOKININ RIBOSIDE 5'-MONOPHOSPHATE PHOSPHORIBOHYDROLASE"/>
    <property type="match status" value="1"/>
</dbReference>
<dbReference type="EMBL" id="QMDW01000001">
    <property type="protein sequence ID" value="RJX51800.1"/>
    <property type="molecule type" value="Genomic_DNA"/>
</dbReference>